<keyword evidence="3" id="KW-1185">Reference proteome</keyword>
<dbReference type="Proteomes" id="UP000216524">
    <property type="component" value="Unassembled WGS sequence"/>
</dbReference>
<evidence type="ECO:0000259" key="1">
    <source>
        <dbReference type="Pfam" id="PF01979"/>
    </source>
</evidence>
<gene>
    <name evidence="2" type="ORF">CAL23_12340</name>
</gene>
<dbReference type="InterPro" id="IPR011059">
    <property type="entry name" value="Metal-dep_hydrolase_composite"/>
</dbReference>
<dbReference type="SUPFAM" id="SSF51556">
    <property type="entry name" value="Metallo-dependent hydrolases"/>
    <property type="match status" value="1"/>
</dbReference>
<comment type="caution">
    <text evidence="2">The sequence shown here is derived from an EMBL/GenBank/DDBJ whole genome shotgun (WGS) entry which is preliminary data.</text>
</comment>
<dbReference type="PANTHER" id="PTHR43135:SF3">
    <property type="entry name" value="ALPHA-D-RIBOSE 1-METHYLPHOSPHONATE 5-TRIPHOSPHATE DIPHOSPHATASE"/>
    <property type="match status" value="1"/>
</dbReference>
<dbReference type="RefSeq" id="WP_033467832.1">
    <property type="nucleotide sequence ID" value="NZ_NEVV01000002.1"/>
</dbReference>
<dbReference type="InterPro" id="IPR032466">
    <property type="entry name" value="Metal_Hydrolase"/>
</dbReference>
<organism evidence="2 3">
    <name type="scientific">Bordetella genomosp. 6</name>
    <dbReference type="NCBI Taxonomy" id="463024"/>
    <lineage>
        <taxon>Bacteria</taxon>
        <taxon>Pseudomonadati</taxon>
        <taxon>Pseudomonadota</taxon>
        <taxon>Betaproteobacteria</taxon>
        <taxon>Burkholderiales</taxon>
        <taxon>Alcaligenaceae</taxon>
        <taxon>Bordetella</taxon>
    </lineage>
</organism>
<name>A0ABX4FCR7_9BORD</name>
<dbReference type="Gene3D" id="2.30.40.10">
    <property type="entry name" value="Urease, subunit C, domain 1"/>
    <property type="match status" value="1"/>
</dbReference>
<dbReference type="InterPro" id="IPR057744">
    <property type="entry name" value="OTAase-like"/>
</dbReference>
<accession>A0ABX4FCR7</accession>
<dbReference type="PANTHER" id="PTHR43135">
    <property type="entry name" value="ALPHA-D-RIBOSE 1-METHYLPHOSPHONATE 5-TRIPHOSPHATE DIPHOSPHATASE"/>
    <property type="match status" value="1"/>
</dbReference>
<evidence type="ECO:0000313" key="2">
    <source>
        <dbReference type="EMBL" id="OZI78609.1"/>
    </source>
</evidence>
<dbReference type="CDD" id="cd01299">
    <property type="entry name" value="Met_dep_hydrolase_A"/>
    <property type="match status" value="1"/>
</dbReference>
<dbReference type="InterPro" id="IPR006680">
    <property type="entry name" value="Amidohydro-rel"/>
</dbReference>
<protein>
    <recommendedName>
        <fullName evidence="1">Amidohydrolase-related domain-containing protein</fullName>
    </recommendedName>
</protein>
<proteinExistence type="predicted"/>
<reference evidence="2 3" key="1">
    <citation type="submission" date="2017-05" db="EMBL/GenBank/DDBJ databases">
        <title>Complete and WGS of Bordetella genogroups.</title>
        <authorList>
            <person name="Spilker T."/>
            <person name="Lipuma J."/>
        </authorList>
    </citation>
    <scope>NUCLEOTIDE SEQUENCE [LARGE SCALE GENOMIC DNA]</scope>
    <source>
        <strain evidence="2 3">AU3139</strain>
    </source>
</reference>
<dbReference type="Gene3D" id="3.20.20.140">
    <property type="entry name" value="Metal-dependent hydrolases"/>
    <property type="match status" value="1"/>
</dbReference>
<sequence length="412" mass="44001">MEETYVLKGGRLLDPRQDRLVDGCELLLEGGCVREVRQGPIQAPGARRLDLRGLTVMPGLIDAHVHIYMNERNIAALGEVTPTYMAAKATAVMRGMLMRGFTTVRDVAGGDYGMRDAIEAGYVQAPRLFMGGRAISQTGGHGDFRSRADEGAMQCACCTGLSLFSALADGVPEVIKAVREELRKGADHIKIMLSGGVASPNDPLESLQYRADEIEAAVEEANRWGAYVCAHAYSDQAVRRAVELGVRTIEHGNFLSAATAALMAGRGAYLVPTLIVYEINKRLGAASGKSPASLAKNEQVHAAGLESLRICAEAGVRIGFGTDLSMHTQQFQAEGLALHAQALGAARTIRSATIENAAILRQEGVLGELVAGARADLLVVDGDPYEDLGVFDAEGSRLRAVMKQGTFHKNEL</sequence>
<feature type="domain" description="Amidohydrolase-related" evidence="1">
    <location>
        <begin position="55"/>
        <end position="405"/>
    </location>
</feature>
<dbReference type="Pfam" id="PF01979">
    <property type="entry name" value="Amidohydro_1"/>
    <property type="match status" value="1"/>
</dbReference>
<evidence type="ECO:0000313" key="3">
    <source>
        <dbReference type="Proteomes" id="UP000216524"/>
    </source>
</evidence>
<dbReference type="EMBL" id="NEVV01000002">
    <property type="protein sequence ID" value="OZI78609.1"/>
    <property type="molecule type" value="Genomic_DNA"/>
</dbReference>
<dbReference type="SUPFAM" id="SSF51338">
    <property type="entry name" value="Composite domain of metallo-dependent hydrolases"/>
    <property type="match status" value="2"/>
</dbReference>
<dbReference type="InterPro" id="IPR051781">
    <property type="entry name" value="Metallo-dep_Hydrolase"/>
</dbReference>